<comment type="caution">
    <text evidence="1">The sequence shown here is derived from an EMBL/GenBank/DDBJ whole genome shotgun (WGS) entry which is preliminary data.</text>
</comment>
<keyword evidence="1" id="KW-0808">Transferase</keyword>
<accession>A0AC61QKA6</accession>
<evidence type="ECO:0000313" key="2">
    <source>
        <dbReference type="Proteomes" id="UP000294588"/>
    </source>
</evidence>
<name>A0AC61QKA6_9BACT</name>
<proteinExistence type="predicted"/>
<gene>
    <name evidence="1" type="ORF">E0946_01410</name>
</gene>
<reference evidence="1" key="1">
    <citation type="submission" date="2019-03" db="EMBL/GenBank/DDBJ databases">
        <title>Candidatus Syntrophosphaera thermopropionivorans: a novel player in syntrophic propionate oxidation during anaerobic digestion.</title>
        <authorList>
            <person name="Dyksma S."/>
        </authorList>
    </citation>
    <scope>NUCLEOTIDE SEQUENCE</scope>
    <source>
        <strain evidence="1">W5</strain>
    </source>
</reference>
<keyword evidence="2" id="KW-1185">Reference proteome</keyword>
<organism evidence="1 2">
    <name type="scientific">Candidatus Syntrophosphaera thermopropionivorans</name>
    <dbReference type="NCBI Taxonomy" id="2593015"/>
    <lineage>
        <taxon>Bacteria</taxon>
        <taxon>Pseudomonadati</taxon>
        <taxon>Candidatus Cloacimonadota</taxon>
        <taxon>Candidatus Cloacimonadia</taxon>
        <taxon>Candidatus Cloacimonadales</taxon>
        <taxon>Candidatus Cloacimonadaceae</taxon>
        <taxon>Candidatus Syntrophosphaera</taxon>
    </lineage>
</organism>
<dbReference type="EC" id="2.2.1.1" evidence="1"/>
<evidence type="ECO:0000313" key="1">
    <source>
        <dbReference type="EMBL" id="TDF74117.1"/>
    </source>
</evidence>
<protein>
    <submittedName>
        <fullName evidence="1">Transketolase</fullName>
        <ecNumber evidence="1">2.2.1.1</ecNumber>
    </submittedName>
</protein>
<dbReference type="EMBL" id="SMOG01000002">
    <property type="protein sequence ID" value="TDF74117.1"/>
    <property type="molecule type" value="Genomic_DNA"/>
</dbReference>
<dbReference type="Proteomes" id="UP000294588">
    <property type="component" value="Unassembled WGS sequence"/>
</dbReference>
<sequence length="633" mass="70169">MTDSELISRLQEQAIIARSAILTMTTLAGSGHPGGSMSSIDLLLTLYQFIHHNPQNPDLPDRDRVVVSNGHISPAVYTALALNGYHNLDEVISQFRLSGSIYEGHIERDVKGVEWSTGNLGQGLSAGAGFALASRINNIPYNVYVLMGDGEQQKGQISEARRFAIKYQLNNLTAIVDYNELQISGNIHSVMPQNIKANWESDGWKVIEIDGHNYQEILSTLQMTRDKDYPLMILAHTVMGKGVPFMENQAKYHGAALNEAQLEEALHYLGQSNRLEDYKMMRAEFKPVKQKPTKDKYALQCNLKSGNPMLYEKPTDNRSAWGNAIADLAEINKNNSTPIVVTDCDLQSSVKTAAFEKVTPDRFFQGGIMEHNTAVLSGALSTCGIQTFWSDFGVFGLDEVYNQQRLNDINHTNLKVVLTHTGLDVGEDGKTHQCIDYIGIVRNWYGFHLIIPADPNQTDRLIRWLIDKPGNYVVTMGRSAVLIILKDDGTPFYDLNYAFDYGKCDILRKGDKATVMVTGTPIGNALKAVDTLKEEGINLQLIYVSCPLAINRDTLIQAVNTGLIFSIEDHNIHSGLGSIIADRLAEENLSARLIKIGVKNYGSSGTSNDLYKAVGLDAESIKERIKQELINKD</sequence>